<reference evidence="1 2" key="1">
    <citation type="submission" date="2019-03" db="EMBL/GenBank/DDBJ databases">
        <title>Genomic Encyclopedia of Type Strains, Phase IV (KMG-IV): sequencing the most valuable type-strain genomes for metagenomic binning, comparative biology and taxonomic classification.</title>
        <authorList>
            <person name="Goeker M."/>
        </authorList>
    </citation>
    <scope>NUCLEOTIDE SEQUENCE [LARGE SCALE GENOMIC DNA]</scope>
    <source>
        <strain evidence="1 2">DSM 46831</strain>
    </source>
</reference>
<organism evidence="1 2">
    <name type="scientific">Baia soyae</name>
    <dbReference type="NCBI Taxonomy" id="1544746"/>
    <lineage>
        <taxon>Bacteria</taxon>
        <taxon>Bacillati</taxon>
        <taxon>Bacillota</taxon>
        <taxon>Bacilli</taxon>
        <taxon>Bacillales</taxon>
        <taxon>Thermoactinomycetaceae</taxon>
        <taxon>Baia</taxon>
    </lineage>
</organism>
<keyword evidence="2" id="KW-1185">Reference proteome</keyword>
<dbReference type="RefSeq" id="WP_093290917.1">
    <property type="nucleotide sequence ID" value="NZ_SLXV01000025.1"/>
</dbReference>
<gene>
    <name evidence="1" type="ORF">EDD57_12530</name>
</gene>
<name>A0A4R2RST4_9BACL</name>
<dbReference type="EMBL" id="SLXV01000025">
    <property type="protein sequence ID" value="TCP66278.1"/>
    <property type="molecule type" value="Genomic_DNA"/>
</dbReference>
<evidence type="ECO:0000313" key="1">
    <source>
        <dbReference type="EMBL" id="TCP66278.1"/>
    </source>
</evidence>
<comment type="caution">
    <text evidence="1">The sequence shown here is derived from an EMBL/GenBank/DDBJ whole genome shotgun (WGS) entry which is preliminary data.</text>
</comment>
<dbReference type="AlphaFoldDB" id="A0A4R2RST4"/>
<dbReference type="OrthoDB" id="2989285at2"/>
<dbReference type="Proteomes" id="UP000294746">
    <property type="component" value="Unassembled WGS sequence"/>
</dbReference>
<proteinExistence type="predicted"/>
<evidence type="ECO:0000313" key="2">
    <source>
        <dbReference type="Proteomes" id="UP000294746"/>
    </source>
</evidence>
<sequence length="83" mass="9667">MIFSQDQSEFITTYHAAERTDRLKKELTPEDIIQLAKGGRVILDTRDHRYIQSGDLRFPCVKENGKFIIKSIISKDMYMTAKD</sequence>
<accession>A0A4R2RST4</accession>
<protein>
    <submittedName>
        <fullName evidence="1">Uncharacterized protein</fullName>
    </submittedName>
</protein>